<keyword evidence="4" id="KW-0391">Immunity</keyword>
<evidence type="ECO:0000256" key="5">
    <source>
        <dbReference type="ARBA" id="ARBA00023136"/>
    </source>
</evidence>
<dbReference type="InterPro" id="IPR013783">
    <property type="entry name" value="Ig-like_fold"/>
</dbReference>
<evidence type="ECO:0000256" key="7">
    <source>
        <dbReference type="ARBA" id="ARBA00023180"/>
    </source>
</evidence>
<evidence type="ECO:0000313" key="10">
    <source>
        <dbReference type="EMBL" id="KYO48216.1"/>
    </source>
</evidence>
<dbReference type="AlphaFoldDB" id="A0A151PGJ2"/>
<feature type="chain" id="PRO_5007587017" description="Ig-like domain-containing protein" evidence="8">
    <location>
        <begin position="22"/>
        <end position="135"/>
    </location>
</feature>
<dbReference type="GO" id="GO:0009617">
    <property type="term" value="P:response to bacterium"/>
    <property type="evidence" value="ECO:0007669"/>
    <property type="project" value="TreeGrafter"/>
</dbReference>
<dbReference type="CDD" id="cd00099">
    <property type="entry name" value="IgV"/>
    <property type="match status" value="1"/>
</dbReference>
<protein>
    <recommendedName>
        <fullName evidence="9">Ig-like domain-containing protein</fullName>
    </recommendedName>
</protein>
<evidence type="ECO:0000256" key="2">
    <source>
        <dbReference type="ARBA" id="ARBA00022475"/>
    </source>
</evidence>
<gene>
    <name evidence="10" type="ORF">Y1Q_0010595</name>
</gene>
<feature type="signal peptide" evidence="8">
    <location>
        <begin position="1"/>
        <end position="21"/>
    </location>
</feature>
<dbReference type="Gene3D" id="2.60.40.10">
    <property type="entry name" value="Immunoglobulins"/>
    <property type="match status" value="1"/>
</dbReference>
<dbReference type="GO" id="GO:0005886">
    <property type="term" value="C:plasma membrane"/>
    <property type="evidence" value="ECO:0007669"/>
    <property type="project" value="UniProtKB-SubCell"/>
</dbReference>
<evidence type="ECO:0000256" key="8">
    <source>
        <dbReference type="SAM" id="SignalP"/>
    </source>
</evidence>
<accession>A0A151PGJ2</accession>
<keyword evidence="7" id="KW-0325">Glycoprotein</keyword>
<proteinExistence type="predicted"/>
<feature type="domain" description="Ig-like" evidence="9">
    <location>
        <begin position="5"/>
        <end position="135"/>
    </location>
</feature>
<reference evidence="10 11" key="1">
    <citation type="journal article" date="2012" name="Genome Biol.">
        <title>Sequencing three crocodilian genomes to illuminate the evolution of archosaurs and amniotes.</title>
        <authorList>
            <person name="St John J.A."/>
            <person name="Braun E.L."/>
            <person name="Isberg S.R."/>
            <person name="Miles L.G."/>
            <person name="Chong A.Y."/>
            <person name="Gongora J."/>
            <person name="Dalzell P."/>
            <person name="Moran C."/>
            <person name="Bed'hom B."/>
            <person name="Abzhanov A."/>
            <person name="Burgess S.C."/>
            <person name="Cooksey A.M."/>
            <person name="Castoe T.A."/>
            <person name="Crawford N.G."/>
            <person name="Densmore L.D."/>
            <person name="Drew J.C."/>
            <person name="Edwards S.V."/>
            <person name="Faircloth B.C."/>
            <person name="Fujita M.K."/>
            <person name="Greenwold M.J."/>
            <person name="Hoffmann F.G."/>
            <person name="Howard J.M."/>
            <person name="Iguchi T."/>
            <person name="Janes D.E."/>
            <person name="Khan S.Y."/>
            <person name="Kohno S."/>
            <person name="de Koning A.J."/>
            <person name="Lance S.L."/>
            <person name="McCarthy F.M."/>
            <person name="McCormack J.E."/>
            <person name="Merchant M.E."/>
            <person name="Peterson D.G."/>
            <person name="Pollock D.D."/>
            <person name="Pourmand N."/>
            <person name="Raney B.J."/>
            <person name="Roessler K.A."/>
            <person name="Sanford J.R."/>
            <person name="Sawyer R.H."/>
            <person name="Schmidt C.J."/>
            <person name="Triplett E.W."/>
            <person name="Tuberville T.D."/>
            <person name="Venegas-Anaya M."/>
            <person name="Howard J.T."/>
            <person name="Jarvis E.D."/>
            <person name="Guillette L.J.Jr."/>
            <person name="Glenn T.C."/>
            <person name="Green R.E."/>
            <person name="Ray D.A."/>
        </authorList>
    </citation>
    <scope>NUCLEOTIDE SEQUENCE [LARGE SCALE GENOMIC DNA]</scope>
    <source>
        <strain evidence="10">KSC_2009_1</strain>
    </source>
</reference>
<dbReference type="GO" id="GO:0002376">
    <property type="term" value="P:immune system process"/>
    <property type="evidence" value="ECO:0007669"/>
    <property type="project" value="UniProtKB-KW"/>
</dbReference>
<dbReference type="InterPro" id="IPR036179">
    <property type="entry name" value="Ig-like_dom_sf"/>
</dbReference>
<keyword evidence="11" id="KW-1185">Reference proteome</keyword>
<evidence type="ECO:0000259" key="9">
    <source>
        <dbReference type="PROSITE" id="PS50835"/>
    </source>
</evidence>
<dbReference type="Pfam" id="PF07686">
    <property type="entry name" value="V-set"/>
    <property type="match status" value="1"/>
</dbReference>
<comment type="caution">
    <text evidence="10">The sequence shown here is derived from an EMBL/GenBank/DDBJ whole genome shotgun (WGS) entry which is preliminary data.</text>
</comment>
<dbReference type="PANTHER" id="PTHR19433">
    <property type="entry name" value="T-CELL RECEPTOR ALPHA CHAIN V REGION-RELATED"/>
    <property type="match status" value="1"/>
</dbReference>
<evidence type="ECO:0000313" key="11">
    <source>
        <dbReference type="Proteomes" id="UP000050525"/>
    </source>
</evidence>
<name>A0A151PGJ2_ALLMI</name>
<keyword evidence="5" id="KW-0472">Membrane</keyword>
<dbReference type="SMART" id="SM00406">
    <property type="entry name" value="IGv"/>
    <property type="match status" value="1"/>
</dbReference>
<dbReference type="InterPro" id="IPR052051">
    <property type="entry name" value="TCR_complex_component"/>
</dbReference>
<keyword evidence="2" id="KW-1003">Cell membrane</keyword>
<dbReference type="InterPro" id="IPR007110">
    <property type="entry name" value="Ig-like_dom"/>
</dbReference>
<keyword evidence="6" id="KW-1015">Disulfide bond</keyword>
<organism evidence="10 11">
    <name type="scientific">Alligator mississippiensis</name>
    <name type="common">American alligator</name>
    <dbReference type="NCBI Taxonomy" id="8496"/>
    <lineage>
        <taxon>Eukaryota</taxon>
        <taxon>Metazoa</taxon>
        <taxon>Chordata</taxon>
        <taxon>Craniata</taxon>
        <taxon>Vertebrata</taxon>
        <taxon>Euteleostomi</taxon>
        <taxon>Archelosauria</taxon>
        <taxon>Archosauria</taxon>
        <taxon>Crocodylia</taxon>
        <taxon>Alligatoridae</taxon>
        <taxon>Alligatorinae</taxon>
        <taxon>Alligator</taxon>
    </lineage>
</organism>
<evidence type="ECO:0000256" key="4">
    <source>
        <dbReference type="ARBA" id="ARBA00022859"/>
    </source>
</evidence>
<dbReference type="SUPFAM" id="SSF48726">
    <property type="entry name" value="Immunoglobulin"/>
    <property type="match status" value="1"/>
</dbReference>
<sequence>MGAVPASALALVVVLSALGTAQILQPRSAEAMEGAPLNLTCEHSSITRGDYIHCTEKKDPFYLYWYRQYPNRTLQYILYKGIRSASSTRGTADFAEERFSSTTDDNSTVLNITALERADTAVYHCALQRHSERFT</sequence>
<comment type="subcellular location">
    <subcellularLocation>
        <location evidence="1">Cell membrane</location>
    </subcellularLocation>
</comment>
<dbReference type="PANTHER" id="PTHR19433:SF137">
    <property type="entry name" value="IG-LIKE DOMAIN-CONTAINING PROTEIN"/>
    <property type="match status" value="1"/>
</dbReference>
<dbReference type="PROSITE" id="PS50835">
    <property type="entry name" value="IG_LIKE"/>
    <property type="match status" value="1"/>
</dbReference>
<evidence type="ECO:0000256" key="6">
    <source>
        <dbReference type="ARBA" id="ARBA00023157"/>
    </source>
</evidence>
<evidence type="ECO:0000256" key="1">
    <source>
        <dbReference type="ARBA" id="ARBA00004236"/>
    </source>
</evidence>
<keyword evidence="3 8" id="KW-0732">Signal</keyword>
<evidence type="ECO:0000256" key="3">
    <source>
        <dbReference type="ARBA" id="ARBA00022729"/>
    </source>
</evidence>
<dbReference type="InterPro" id="IPR013106">
    <property type="entry name" value="Ig_V-set"/>
</dbReference>
<dbReference type="Proteomes" id="UP000050525">
    <property type="component" value="Unassembled WGS sequence"/>
</dbReference>
<dbReference type="EMBL" id="AKHW03000242">
    <property type="protein sequence ID" value="KYO48216.1"/>
    <property type="molecule type" value="Genomic_DNA"/>
</dbReference>